<name>A0A146K8I6_9EUKA</name>
<dbReference type="EMBL" id="GDID01004817">
    <property type="protein sequence ID" value="JAP91789.1"/>
    <property type="molecule type" value="Transcribed_RNA"/>
</dbReference>
<protein>
    <submittedName>
        <fullName evidence="2">LSM domain-containing protein</fullName>
    </submittedName>
</protein>
<sequence>TPIYTVYEMCKNNKCVLIHLTQKNYFITGVLIGFDEYFNVILKDAVKETQTEKIPMGKLLLKGENIAMISCNE</sequence>
<gene>
    <name evidence="2" type="ORF">TPC1_16486</name>
</gene>
<proteinExistence type="predicted"/>
<evidence type="ECO:0000259" key="1">
    <source>
        <dbReference type="SMART" id="SM00651"/>
    </source>
</evidence>
<accession>A0A146K8I6</accession>
<organism evidence="2">
    <name type="scientific">Trepomonas sp. PC1</name>
    <dbReference type="NCBI Taxonomy" id="1076344"/>
    <lineage>
        <taxon>Eukaryota</taxon>
        <taxon>Metamonada</taxon>
        <taxon>Diplomonadida</taxon>
        <taxon>Hexamitidae</taxon>
        <taxon>Hexamitinae</taxon>
        <taxon>Trepomonas</taxon>
    </lineage>
</organism>
<feature type="non-terminal residue" evidence="2">
    <location>
        <position position="1"/>
    </location>
</feature>
<feature type="domain" description="Sm" evidence="1">
    <location>
        <begin position="5"/>
        <end position="71"/>
    </location>
</feature>
<dbReference type="AlphaFoldDB" id="A0A146K8I6"/>
<dbReference type="SUPFAM" id="SSF50182">
    <property type="entry name" value="Sm-like ribonucleoproteins"/>
    <property type="match status" value="1"/>
</dbReference>
<dbReference type="InterPro" id="IPR010920">
    <property type="entry name" value="LSM_dom_sf"/>
</dbReference>
<dbReference type="SMART" id="SM00651">
    <property type="entry name" value="Sm"/>
    <property type="match status" value="1"/>
</dbReference>
<dbReference type="Pfam" id="PF01423">
    <property type="entry name" value="LSM"/>
    <property type="match status" value="1"/>
</dbReference>
<dbReference type="InterPro" id="IPR001163">
    <property type="entry name" value="Sm_dom_euk/arc"/>
</dbReference>
<reference evidence="2" key="1">
    <citation type="submission" date="2015-07" db="EMBL/GenBank/DDBJ databases">
        <title>Adaptation to a free-living lifestyle via gene acquisitions in the diplomonad Trepomonas sp. PC1.</title>
        <authorList>
            <person name="Xu F."/>
            <person name="Jerlstrom-Hultqvist J."/>
            <person name="Kolisko M."/>
            <person name="Simpson A.G.B."/>
            <person name="Roger A.J."/>
            <person name="Svard S.G."/>
            <person name="Andersson J.O."/>
        </authorList>
    </citation>
    <scope>NUCLEOTIDE SEQUENCE</scope>
    <source>
        <strain evidence="2">PC1</strain>
    </source>
</reference>
<dbReference type="Gene3D" id="2.30.30.100">
    <property type="match status" value="1"/>
</dbReference>
<evidence type="ECO:0000313" key="2">
    <source>
        <dbReference type="EMBL" id="JAP91789.1"/>
    </source>
</evidence>